<evidence type="ECO:0000256" key="1">
    <source>
        <dbReference type="ARBA" id="ARBA00022692"/>
    </source>
</evidence>
<feature type="transmembrane region" description="Helical" evidence="4">
    <location>
        <begin position="285"/>
        <end position="301"/>
    </location>
</feature>
<sequence>MLPQAPEKMLPLNTSAAWGLPIFYAVAVMARTSVIVVIPSLVFRHYENASLVSALYLIASLGGLLTSVLLPAILKSVGPWRLTLAAAGAGILSAILFTRSDSISILAGLATYFLMVQLFETVSNIYALSMIPRRELAHFEPRRMLLAGVAYGLGPLIGTALLGYGSSWPPFLMSATCAALAPLVLVFLVEGVRDPLHVSLPPKKRELAIRQFLRQPRLRLAWILAIGRAAWWQVFFVYTPILIIAANYDATYTGAITGIASALLLLSPIWGLVMRQIGLRRHLTITYAACGIATAVTGLVANWSFTWAIVALMSAAFAASGIDSAGNAPFLRSVRQRDQLRMVPIYNTYREMAQIIPAAFFTLILMIQDVSHVFEWLGAGLLFLSLACRSLPRRA</sequence>
<dbReference type="Pfam" id="PF07690">
    <property type="entry name" value="MFS_1"/>
    <property type="match status" value="1"/>
</dbReference>
<proteinExistence type="predicted"/>
<keyword evidence="3 4" id="KW-0472">Membrane</keyword>
<dbReference type="GO" id="GO:0022857">
    <property type="term" value="F:transmembrane transporter activity"/>
    <property type="evidence" value="ECO:0007669"/>
    <property type="project" value="InterPro"/>
</dbReference>
<feature type="transmembrane region" description="Helical" evidence="4">
    <location>
        <begin position="252"/>
        <end position="273"/>
    </location>
</feature>
<evidence type="ECO:0000256" key="4">
    <source>
        <dbReference type="SAM" id="Phobius"/>
    </source>
</evidence>
<evidence type="ECO:0000313" key="6">
    <source>
        <dbReference type="Proteomes" id="UP000215590"/>
    </source>
</evidence>
<name>A0A256FRS6_9HYPH</name>
<evidence type="ECO:0000256" key="2">
    <source>
        <dbReference type="ARBA" id="ARBA00022989"/>
    </source>
</evidence>
<feature type="transmembrane region" description="Helical" evidence="4">
    <location>
        <begin position="349"/>
        <end position="367"/>
    </location>
</feature>
<evidence type="ECO:0000256" key="3">
    <source>
        <dbReference type="ARBA" id="ARBA00023136"/>
    </source>
</evidence>
<feature type="transmembrane region" description="Helical" evidence="4">
    <location>
        <begin position="171"/>
        <end position="189"/>
    </location>
</feature>
<dbReference type="Gene3D" id="1.20.1250.20">
    <property type="entry name" value="MFS general substrate transporter like domains"/>
    <property type="match status" value="1"/>
</dbReference>
<dbReference type="SUPFAM" id="SSF103473">
    <property type="entry name" value="MFS general substrate transporter"/>
    <property type="match status" value="1"/>
</dbReference>
<feature type="transmembrane region" description="Helical" evidence="4">
    <location>
        <begin position="220"/>
        <end position="246"/>
    </location>
</feature>
<feature type="transmembrane region" description="Helical" evidence="4">
    <location>
        <begin position="80"/>
        <end position="97"/>
    </location>
</feature>
<feature type="transmembrane region" description="Helical" evidence="4">
    <location>
        <begin position="54"/>
        <end position="73"/>
    </location>
</feature>
<reference evidence="5 6" key="1">
    <citation type="submission" date="2017-07" db="EMBL/GenBank/DDBJ databases">
        <title>Phylogenetic study on the rhizospheric bacterium Ochrobactrum sp. A44.</title>
        <authorList>
            <person name="Krzyzanowska D.M."/>
            <person name="Ossowicki A."/>
            <person name="Rajewska M."/>
            <person name="Maciag T."/>
            <person name="Kaczynski Z."/>
            <person name="Czerwicka M."/>
            <person name="Jafra S."/>
        </authorList>
    </citation>
    <scope>NUCLEOTIDE SEQUENCE [LARGE SCALE GENOMIC DNA]</scope>
    <source>
        <strain evidence="5 6">DSM 7216</strain>
    </source>
</reference>
<keyword evidence="2 4" id="KW-1133">Transmembrane helix</keyword>
<protein>
    <submittedName>
        <fullName evidence="5">Major Facilitator Superfamily protein</fullName>
    </submittedName>
</protein>
<keyword evidence="1 4" id="KW-0812">Transmembrane</keyword>
<dbReference type="RefSeq" id="WP_094507527.1">
    <property type="nucleotide sequence ID" value="NZ_JBHEEK010000033.1"/>
</dbReference>
<gene>
    <name evidence="5" type="ORF">CEV31_4377</name>
</gene>
<comment type="caution">
    <text evidence="5">The sequence shown here is derived from an EMBL/GenBank/DDBJ whole genome shotgun (WGS) entry which is preliminary data.</text>
</comment>
<feature type="transmembrane region" description="Helical" evidence="4">
    <location>
        <begin position="307"/>
        <end position="328"/>
    </location>
</feature>
<dbReference type="AlphaFoldDB" id="A0A256FRS6"/>
<feature type="transmembrane region" description="Helical" evidence="4">
    <location>
        <begin position="103"/>
        <end position="123"/>
    </location>
</feature>
<keyword evidence="6" id="KW-1185">Reference proteome</keyword>
<dbReference type="InterPro" id="IPR036259">
    <property type="entry name" value="MFS_trans_sf"/>
</dbReference>
<feature type="transmembrane region" description="Helical" evidence="4">
    <location>
        <begin position="21"/>
        <end position="42"/>
    </location>
</feature>
<dbReference type="EMBL" id="NNRJ01000034">
    <property type="protein sequence ID" value="OYR17559.1"/>
    <property type="molecule type" value="Genomic_DNA"/>
</dbReference>
<evidence type="ECO:0000313" key="5">
    <source>
        <dbReference type="EMBL" id="OYR17559.1"/>
    </source>
</evidence>
<dbReference type="InterPro" id="IPR011701">
    <property type="entry name" value="MFS"/>
</dbReference>
<accession>A0A256FRS6</accession>
<feature type="transmembrane region" description="Helical" evidence="4">
    <location>
        <begin position="144"/>
        <end position="165"/>
    </location>
</feature>
<organism evidence="5 6">
    <name type="scientific">Brucella thiophenivorans</name>
    <dbReference type="NCBI Taxonomy" id="571255"/>
    <lineage>
        <taxon>Bacteria</taxon>
        <taxon>Pseudomonadati</taxon>
        <taxon>Pseudomonadota</taxon>
        <taxon>Alphaproteobacteria</taxon>
        <taxon>Hyphomicrobiales</taxon>
        <taxon>Brucellaceae</taxon>
        <taxon>Brucella/Ochrobactrum group</taxon>
        <taxon>Brucella</taxon>
    </lineage>
</organism>
<dbReference type="OrthoDB" id="9808182at2"/>
<dbReference type="Proteomes" id="UP000215590">
    <property type="component" value="Unassembled WGS sequence"/>
</dbReference>